<dbReference type="AlphaFoldDB" id="A0A834WPL9"/>
<dbReference type="EMBL" id="JAAIUW010000006">
    <property type="protein sequence ID" value="KAF7826986.1"/>
    <property type="molecule type" value="Genomic_DNA"/>
</dbReference>
<evidence type="ECO:0000256" key="2">
    <source>
        <dbReference type="ARBA" id="ARBA00013163"/>
    </source>
</evidence>
<evidence type="ECO:0000256" key="10">
    <source>
        <dbReference type="ARBA" id="ARBA00031900"/>
    </source>
</evidence>
<dbReference type="FunFam" id="3.30.54.20:FF:000002">
    <property type="entry name" value="Threonine--tRNA ligase"/>
    <property type="match status" value="1"/>
</dbReference>
<dbReference type="OrthoDB" id="5423599at2759"/>
<dbReference type="SUPFAM" id="SSF55186">
    <property type="entry name" value="ThrRS/AlaRS common domain"/>
    <property type="match status" value="1"/>
</dbReference>
<proteinExistence type="inferred from homology"/>
<accession>A0A834WPL9</accession>
<name>A0A834WPL9_9FABA</name>
<reference evidence="13" key="1">
    <citation type="submission" date="2020-09" db="EMBL/GenBank/DDBJ databases">
        <title>Genome-Enabled Discovery of Anthraquinone Biosynthesis in Senna tora.</title>
        <authorList>
            <person name="Kang S.-H."/>
            <person name="Pandey R.P."/>
            <person name="Lee C.-M."/>
            <person name="Sim J.-S."/>
            <person name="Jeong J.-T."/>
            <person name="Choi B.-S."/>
            <person name="Jung M."/>
            <person name="Ginzburg D."/>
            <person name="Zhao K."/>
            <person name="Won S.Y."/>
            <person name="Oh T.-J."/>
            <person name="Yu Y."/>
            <person name="Kim N.-H."/>
            <person name="Lee O.R."/>
            <person name="Lee T.-H."/>
            <person name="Bashyal P."/>
            <person name="Kim T.-S."/>
            <person name="Lee W.-H."/>
            <person name="Kawkins C."/>
            <person name="Kim C.-K."/>
            <person name="Kim J.S."/>
            <person name="Ahn B.O."/>
            <person name="Rhee S.Y."/>
            <person name="Sohng J.K."/>
        </authorList>
    </citation>
    <scope>NUCLEOTIDE SEQUENCE</scope>
    <source>
        <tissue evidence="13">Leaf</tissue>
    </source>
</reference>
<keyword evidence="14" id="KW-1185">Reference proteome</keyword>
<evidence type="ECO:0000256" key="7">
    <source>
        <dbReference type="ARBA" id="ARBA00022840"/>
    </source>
</evidence>
<dbReference type="InterPro" id="IPR012947">
    <property type="entry name" value="tRNA_SAD"/>
</dbReference>
<dbReference type="InterPro" id="IPR018163">
    <property type="entry name" value="Thr/Ala-tRNA-synth_IIc_edit"/>
</dbReference>
<comment type="catalytic activity">
    <reaction evidence="11">
        <text>tRNA(Thr) + L-threonine + ATP = L-threonyl-tRNA(Thr) + AMP + diphosphate + H(+)</text>
        <dbReference type="Rhea" id="RHEA:24624"/>
        <dbReference type="Rhea" id="RHEA-COMP:9670"/>
        <dbReference type="Rhea" id="RHEA-COMP:9704"/>
        <dbReference type="ChEBI" id="CHEBI:15378"/>
        <dbReference type="ChEBI" id="CHEBI:30616"/>
        <dbReference type="ChEBI" id="CHEBI:33019"/>
        <dbReference type="ChEBI" id="CHEBI:57926"/>
        <dbReference type="ChEBI" id="CHEBI:78442"/>
        <dbReference type="ChEBI" id="CHEBI:78534"/>
        <dbReference type="ChEBI" id="CHEBI:456215"/>
        <dbReference type="EC" id="6.1.1.3"/>
    </reaction>
</comment>
<dbReference type="HAMAP" id="MF_00184">
    <property type="entry name" value="Thr_tRNA_synth"/>
    <property type="match status" value="1"/>
</dbReference>
<evidence type="ECO:0000256" key="9">
    <source>
        <dbReference type="ARBA" id="ARBA00023146"/>
    </source>
</evidence>
<evidence type="ECO:0000313" key="13">
    <source>
        <dbReference type="EMBL" id="KAF7826986.1"/>
    </source>
</evidence>
<keyword evidence="4" id="KW-0479">Metal-binding</keyword>
<dbReference type="FunFam" id="3.30.980.10:FF:000001">
    <property type="entry name" value="Threonine--tRNA ligase"/>
    <property type="match status" value="1"/>
</dbReference>
<dbReference type="CDD" id="cd00771">
    <property type="entry name" value="ThrRS_core"/>
    <property type="match status" value="1"/>
</dbReference>
<dbReference type="Gene3D" id="3.30.930.10">
    <property type="entry name" value="Bira Bifunctional Protein, Domain 2"/>
    <property type="match status" value="1"/>
</dbReference>
<dbReference type="Proteomes" id="UP000634136">
    <property type="component" value="Unassembled WGS sequence"/>
</dbReference>
<keyword evidence="5" id="KW-0547">Nucleotide-binding</keyword>
<dbReference type="SMART" id="SM00863">
    <property type="entry name" value="tRNA_SAD"/>
    <property type="match status" value="1"/>
</dbReference>
<dbReference type="Gene3D" id="3.30.54.20">
    <property type="match status" value="1"/>
</dbReference>
<dbReference type="PANTHER" id="PTHR11451">
    <property type="entry name" value="THREONINE-TRNA LIGASE"/>
    <property type="match status" value="1"/>
</dbReference>
<keyword evidence="9" id="KW-0030">Aminoacyl-tRNA synthetase</keyword>
<evidence type="ECO:0000259" key="12">
    <source>
        <dbReference type="PROSITE" id="PS50862"/>
    </source>
</evidence>
<dbReference type="InterPro" id="IPR002320">
    <property type="entry name" value="Thr-tRNA-ligase_IIa"/>
</dbReference>
<evidence type="ECO:0000256" key="5">
    <source>
        <dbReference type="ARBA" id="ARBA00022741"/>
    </source>
</evidence>
<dbReference type="SUPFAM" id="SSF55681">
    <property type="entry name" value="Class II aaRS and biotin synthetases"/>
    <property type="match status" value="1"/>
</dbReference>
<evidence type="ECO:0000256" key="4">
    <source>
        <dbReference type="ARBA" id="ARBA00022723"/>
    </source>
</evidence>
<protein>
    <recommendedName>
        <fullName evidence="2">threonine--tRNA ligase</fullName>
        <ecNumber evidence="2">6.1.1.3</ecNumber>
    </recommendedName>
    <alternativeName>
        <fullName evidence="10">Threonyl-tRNA synthetase</fullName>
    </alternativeName>
</protein>
<dbReference type="PANTHER" id="PTHR11451:SF44">
    <property type="entry name" value="THREONINE--TRNA LIGASE, CHLOROPLASTIC_MITOCHONDRIAL 2"/>
    <property type="match status" value="1"/>
</dbReference>
<keyword evidence="8" id="KW-0648">Protein biosynthesis</keyword>
<dbReference type="FunFam" id="3.30.930.10:FF:000002">
    <property type="entry name" value="Threonine--tRNA ligase"/>
    <property type="match status" value="1"/>
</dbReference>
<dbReference type="InterPro" id="IPR033728">
    <property type="entry name" value="ThrRS_core"/>
</dbReference>
<dbReference type="EC" id="6.1.1.3" evidence="2"/>
<sequence length="663" mass="76334">MASIHTTPHHVRILKSMVLYYNSMKWSSTISAVATGSSETAIFTDQNQNQEKEKLVLPTNDSSERLLRIRHTCAHVMAMAVQKLYPDAKVTIGPWIENGFYYDFDMEPLTDKDLKRIKKEMDRIIGKNLPLVREEVSRHEARRRILALNEPYKIEILDSIKEEPITIYHIGNEWWDLCAGPHVETTGNINKRAIELESVAGAYWRGDEKKPMLQRIYGTAWENEEQLKAYLHFKEEAKRRDHRRLGQDLDLFSIQDDAGGGLVFWHPKGSIVRHIIEDLWKKIHMERGYDLLYTPHVAKADLWKISGHLDFYKENMYDQMSIEDELYQLRPMNCPYHILVYKRKLHSYREFPIRVAELGTVYRYELSGSLHGLFRVRGFTQDDAHIFCLDDQIKDEIRGVLDLTEEILLQFGFDKYEVNLSTRPEKFVGDDDIWEKATSALKDALDDKGWSYQIDEGGGAFYGPKIDLKIEDALGRKWQCSTIQVDFNLPQRFDITYVDSNTEKKRPILIHRAVLGSLERFFGVLIEHYAGDFPLWLSPIQARVLPVTDAQPFSILSTLLGSYGLRPPLCVCERLFLLIRNTISPELVLSALIAIAESATDHMTADGSHSRDLTTRRIIGRGHESGGLYVLESQVPRPVACSTVLSPFDIVSRVNLPNTIVFH</sequence>
<dbReference type="Pfam" id="PF07973">
    <property type="entry name" value="tRNA_SAD"/>
    <property type="match status" value="1"/>
</dbReference>
<dbReference type="GO" id="GO:0046872">
    <property type="term" value="F:metal ion binding"/>
    <property type="evidence" value="ECO:0007669"/>
    <property type="project" value="UniProtKB-KW"/>
</dbReference>
<feature type="domain" description="Aminoacyl-transfer RNA synthetases class-II family profile" evidence="12">
    <location>
        <begin position="276"/>
        <end position="546"/>
    </location>
</feature>
<dbReference type="GO" id="GO:0004829">
    <property type="term" value="F:threonine-tRNA ligase activity"/>
    <property type="evidence" value="ECO:0007669"/>
    <property type="project" value="UniProtKB-EC"/>
</dbReference>
<evidence type="ECO:0000256" key="6">
    <source>
        <dbReference type="ARBA" id="ARBA00022833"/>
    </source>
</evidence>
<comment type="similarity">
    <text evidence="1">Belongs to the class-II aminoacyl-tRNA synthetase family.</text>
</comment>
<keyword evidence="6" id="KW-0862">Zinc</keyword>
<organism evidence="13 14">
    <name type="scientific">Senna tora</name>
    <dbReference type="NCBI Taxonomy" id="362788"/>
    <lineage>
        <taxon>Eukaryota</taxon>
        <taxon>Viridiplantae</taxon>
        <taxon>Streptophyta</taxon>
        <taxon>Embryophyta</taxon>
        <taxon>Tracheophyta</taxon>
        <taxon>Spermatophyta</taxon>
        <taxon>Magnoliopsida</taxon>
        <taxon>eudicotyledons</taxon>
        <taxon>Gunneridae</taxon>
        <taxon>Pentapetalae</taxon>
        <taxon>rosids</taxon>
        <taxon>fabids</taxon>
        <taxon>Fabales</taxon>
        <taxon>Fabaceae</taxon>
        <taxon>Caesalpinioideae</taxon>
        <taxon>Cassia clade</taxon>
        <taxon>Senna</taxon>
    </lineage>
</organism>
<dbReference type="Gene3D" id="3.30.980.10">
    <property type="entry name" value="Threonyl-trna Synthetase, Chain A, domain 2"/>
    <property type="match status" value="1"/>
</dbReference>
<dbReference type="Pfam" id="PF00587">
    <property type="entry name" value="tRNA-synt_2b"/>
    <property type="match status" value="1"/>
</dbReference>
<dbReference type="NCBIfam" id="TIGR00418">
    <property type="entry name" value="thrS"/>
    <property type="match status" value="1"/>
</dbReference>
<evidence type="ECO:0000256" key="11">
    <source>
        <dbReference type="ARBA" id="ARBA00049515"/>
    </source>
</evidence>
<evidence type="ECO:0000313" key="14">
    <source>
        <dbReference type="Proteomes" id="UP000634136"/>
    </source>
</evidence>
<dbReference type="GO" id="GO:0005524">
    <property type="term" value="F:ATP binding"/>
    <property type="evidence" value="ECO:0007669"/>
    <property type="project" value="UniProtKB-KW"/>
</dbReference>
<evidence type="ECO:0000256" key="8">
    <source>
        <dbReference type="ARBA" id="ARBA00022917"/>
    </source>
</evidence>
<dbReference type="PRINTS" id="PR01047">
    <property type="entry name" value="TRNASYNTHTHR"/>
</dbReference>
<dbReference type="InterPro" id="IPR006195">
    <property type="entry name" value="aa-tRNA-synth_II"/>
</dbReference>
<dbReference type="PROSITE" id="PS50862">
    <property type="entry name" value="AA_TRNA_LIGASE_II"/>
    <property type="match status" value="1"/>
</dbReference>
<dbReference type="InterPro" id="IPR002314">
    <property type="entry name" value="aa-tRNA-synt_IIb"/>
</dbReference>
<comment type="caution">
    <text evidence="13">The sequence shown here is derived from an EMBL/GenBank/DDBJ whole genome shotgun (WGS) entry which is preliminary data.</text>
</comment>
<gene>
    <name evidence="13" type="ORF">G2W53_018150</name>
</gene>
<keyword evidence="3 13" id="KW-0436">Ligase</keyword>
<dbReference type="InterPro" id="IPR045864">
    <property type="entry name" value="aa-tRNA-synth_II/BPL/LPL"/>
</dbReference>
<keyword evidence="7" id="KW-0067">ATP-binding</keyword>
<evidence type="ECO:0000256" key="3">
    <source>
        <dbReference type="ARBA" id="ARBA00022598"/>
    </source>
</evidence>
<dbReference type="GO" id="GO:0006435">
    <property type="term" value="P:threonyl-tRNA aminoacylation"/>
    <property type="evidence" value="ECO:0007669"/>
    <property type="project" value="InterPro"/>
</dbReference>
<evidence type="ECO:0000256" key="1">
    <source>
        <dbReference type="ARBA" id="ARBA00008226"/>
    </source>
</evidence>
<dbReference type="GO" id="GO:0009570">
    <property type="term" value="C:chloroplast stroma"/>
    <property type="evidence" value="ECO:0007669"/>
    <property type="project" value="TreeGrafter"/>
</dbReference>